<dbReference type="SUPFAM" id="SSF47323">
    <property type="entry name" value="Anticodon-binding domain of a subclass of class I aminoacyl-tRNA synthetases"/>
    <property type="match status" value="1"/>
</dbReference>
<organism evidence="2 3">
    <name type="scientific">Acaulospora morrowiae</name>
    <dbReference type="NCBI Taxonomy" id="94023"/>
    <lineage>
        <taxon>Eukaryota</taxon>
        <taxon>Fungi</taxon>
        <taxon>Fungi incertae sedis</taxon>
        <taxon>Mucoromycota</taxon>
        <taxon>Glomeromycotina</taxon>
        <taxon>Glomeromycetes</taxon>
        <taxon>Diversisporales</taxon>
        <taxon>Acaulosporaceae</taxon>
        <taxon>Acaulospora</taxon>
    </lineage>
</organism>
<evidence type="ECO:0000259" key="1">
    <source>
        <dbReference type="Pfam" id="PF06827"/>
    </source>
</evidence>
<dbReference type="GO" id="GO:0032543">
    <property type="term" value="P:mitochondrial translation"/>
    <property type="evidence" value="ECO:0007669"/>
    <property type="project" value="TreeGrafter"/>
</dbReference>
<dbReference type="OrthoDB" id="2400484at2759"/>
<dbReference type="GO" id="GO:0005524">
    <property type="term" value="F:ATP binding"/>
    <property type="evidence" value="ECO:0007669"/>
    <property type="project" value="InterPro"/>
</dbReference>
<proteinExistence type="predicted"/>
<dbReference type="PANTHER" id="PTHR42765:SF1">
    <property type="entry name" value="ISOLEUCINE--TRNA LIGASE, MITOCHONDRIAL"/>
    <property type="match status" value="1"/>
</dbReference>
<feature type="non-terminal residue" evidence="2">
    <location>
        <position position="166"/>
    </location>
</feature>
<reference evidence="2" key="1">
    <citation type="submission" date="2021-06" db="EMBL/GenBank/DDBJ databases">
        <authorList>
            <person name="Kallberg Y."/>
            <person name="Tangrot J."/>
            <person name="Rosling A."/>
        </authorList>
    </citation>
    <scope>NUCLEOTIDE SEQUENCE</scope>
    <source>
        <strain evidence="2">CL551</strain>
    </source>
</reference>
<accession>A0A9N9NN45</accession>
<dbReference type="Proteomes" id="UP000789342">
    <property type="component" value="Unassembled WGS sequence"/>
</dbReference>
<feature type="domain" description="Zinc finger FPG/IleRS-type" evidence="1">
    <location>
        <begin position="134"/>
        <end position="156"/>
    </location>
</feature>
<dbReference type="InterPro" id="IPR010663">
    <property type="entry name" value="Znf_FPG/IleRS"/>
</dbReference>
<sequence>IVEPEKHDSVFKLGWYDLNEQWNDPSLFIEWTILKNVRSKVNQLLEVARSEKLIKSSLEASVDLYVNAALYDLLQKHDLKSIFITSSTTLNKNGSQSIDDSSGRKVQFSDNINITENNFNGSVKIVVREADLHKCPRCWNYSSIEKNNLCPRCDDVLKSNKRVYFL</sequence>
<dbReference type="GO" id="GO:0005739">
    <property type="term" value="C:mitochondrion"/>
    <property type="evidence" value="ECO:0007669"/>
    <property type="project" value="TreeGrafter"/>
</dbReference>
<evidence type="ECO:0000313" key="3">
    <source>
        <dbReference type="Proteomes" id="UP000789342"/>
    </source>
</evidence>
<dbReference type="GO" id="GO:0004822">
    <property type="term" value="F:isoleucine-tRNA ligase activity"/>
    <property type="evidence" value="ECO:0007669"/>
    <property type="project" value="TreeGrafter"/>
</dbReference>
<protein>
    <submittedName>
        <fullName evidence="2">11357_t:CDS:1</fullName>
    </submittedName>
</protein>
<keyword evidence="3" id="KW-1185">Reference proteome</keyword>
<evidence type="ECO:0000313" key="2">
    <source>
        <dbReference type="EMBL" id="CAG8743727.1"/>
    </source>
</evidence>
<gene>
    <name evidence="2" type="ORF">AMORRO_LOCUS14893</name>
</gene>
<dbReference type="InterPro" id="IPR050081">
    <property type="entry name" value="Ile-tRNA_ligase"/>
</dbReference>
<dbReference type="PANTHER" id="PTHR42765">
    <property type="entry name" value="SOLEUCYL-TRNA SYNTHETASE"/>
    <property type="match status" value="1"/>
</dbReference>
<dbReference type="Pfam" id="PF06827">
    <property type="entry name" value="zf-FPG_IleRS"/>
    <property type="match status" value="1"/>
</dbReference>
<dbReference type="InterPro" id="IPR009080">
    <property type="entry name" value="tRNAsynth_Ia_anticodon-bd"/>
</dbReference>
<dbReference type="AlphaFoldDB" id="A0A9N9NN45"/>
<dbReference type="Gene3D" id="1.10.730.20">
    <property type="match status" value="1"/>
</dbReference>
<comment type="caution">
    <text evidence="2">The sequence shown here is derived from an EMBL/GenBank/DDBJ whole genome shotgun (WGS) entry which is preliminary data.</text>
</comment>
<dbReference type="GO" id="GO:0006428">
    <property type="term" value="P:isoleucyl-tRNA aminoacylation"/>
    <property type="evidence" value="ECO:0007669"/>
    <property type="project" value="TreeGrafter"/>
</dbReference>
<name>A0A9N9NN45_9GLOM</name>
<dbReference type="EMBL" id="CAJVPV010031893">
    <property type="protein sequence ID" value="CAG8743727.1"/>
    <property type="molecule type" value="Genomic_DNA"/>
</dbReference>